<protein>
    <submittedName>
        <fullName evidence="2">Uncharacterized protein</fullName>
    </submittedName>
</protein>
<evidence type="ECO:0000313" key="3">
    <source>
        <dbReference type="Proteomes" id="UP000070544"/>
    </source>
</evidence>
<feature type="compositionally biased region" description="Low complexity" evidence="1">
    <location>
        <begin position="198"/>
        <end position="211"/>
    </location>
</feature>
<dbReference type="Proteomes" id="UP000070544">
    <property type="component" value="Unassembled WGS sequence"/>
</dbReference>
<feature type="compositionally biased region" description="Low complexity" evidence="1">
    <location>
        <begin position="152"/>
        <end position="182"/>
    </location>
</feature>
<dbReference type="AlphaFoldDB" id="A0A139AC24"/>
<dbReference type="EMBL" id="KQ965772">
    <property type="protein sequence ID" value="KXS14025.1"/>
    <property type="molecule type" value="Genomic_DNA"/>
</dbReference>
<evidence type="ECO:0000256" key="1">
    <source>
        <dbReference type="SAM" id="MobiDB-lite"/>
    </source>
</evidence>
<organism evidence="2 3">
    <name type="scientific">Gonapodya prolifera (strain JEL478)</name>
    <name type="common">Monoblepharis prolifera</name>
    <dbReference type="NCBI Taxonomy" id="1344416"/>
    <lineage>
        <taxon>Eukaryota</taxon>
        <taxon>Fungi</taxon>
        <taxon>Fungi incertae sedis</taxon>
        <taxon>Chytridiomycota</taxon>
        <taxon>Chytridiomycota incertae sedis</taxon>
        <taxon>Monoblepharidomycetes</taxon>
        <taxon>Monoblepharidales</taxon>
        <taxon>Gonapodyaceae</taxon>
        <taxon>Gonapodya</taxon>
    </lineage>
</organism>
<reference evidence="2 3" key="1">
    <citation type="journal article" date="2015" name="Genome Biol. Evol.">
        <title>Phylogenomic analyses indicate that early fungi evolved digesting cell walls of algal ancestors of land plants.</title>
        <authorList>
            <person name="Chang Y."/>
            <person name="Wang S."/>
            <person name="Sekimoto S."/>
            <person name="Aerts A.L."/>
            <person name="Choi C."/>
            <person name="Clum A."/>
            <person name="LaButti K.M."/>
            <person name="Lindquist E.A."/>
            <person name="Yee Ngan C."/>
            <person name="Ohm R.A."/>
            <person name="Salamov A.A."/>
            <person name="Grigoriev I.V."/>
            <person name="Spatafora J.W."/>
            <person name="Berbee M.L."/>
        </authorList>
    </citation>
    <scope>NUCLEOTIDE SEQUENCE [LARGE SCALE GENOMIC DNA]</scope>
    <source>
        <strain evidence="2 3">JEL478</strain>
    </source>
</reference>
<name>A0A139AC24_GONPJ</name>
<sequence>MHVTIPILPDEHHWLDALSAPAQRGEHHAVFFVEAGGDAFTPEHQIATSAINTDNQDIDNISGGVAAFALEEAHRSTPVNPFYTTQPPTSPCVRAPPVQVRAETALATMPATRLRAHSFPATFQGSPICGTFVGSTTTAGDGTVQTSSTLEVPTSHPTAPTPVSVSVSRPVPFSTCTETTTSKTRRSQSAPAPEPHSLLVTPPLRDTLVPLPRTPLRRPMGPHEPTSRWFLSDEAFDEMLSRVARRIFDDTPSNISVHPPIDMWEDLQC</sequence>
<keyword evidence="3" id="KW-1185">Reference proteome</keyword>
<evidence type="ECO:0000313" key="2">
    <source>
        <dbReference type="EMBL" id="KXS14025.1"/>
    </source>
</evidence>
<gene>
    <name evidence="2" type="ORF">M427DRAFT_58018</name>
</gene>
<feature type="region of interest" description="Disordered" evidence="1">
    <location>
        <begin position="140"/>
        <end position="222"/>
    </location>
</feature>
<proteinExistence type="predicted"/>
<accession>A0A139AC24</accession>
<feature type="compositionally biased region" description="Polar residues" evidence="1">
    <location>
        <begin position="140"/>
        <end position="151"/>
    </location>
</feature>